<evidence type="ECO:0000313" key="1">
    <source>
        <dbReference type="EnsemblMetazoa" id="Aqu2.1.32433_001"/>
    </source>
</evidence>
<dbReference type="EnsemblMetazoa" id="Aqu2.1.32433_001">
    <property type="protein sequence ID" value="Aqu2.1.32433_001"/>
    <property type="gene ID" value="Aqu2.1.32433"/>
</dbReference>
<proteinExistence type="predicted"/>
<sequence>LHRFHIVIVLTVEYIVRLNIVAGLQILGVLEVVVVEVGLMEVVVEALHLQLLEVADLQLL</sequence>
<name>A0A1X7UXC2_AMPQE</name>
<dbReference type="AlphaFoldDB" id="A0A1X7UXC2"/>
<accession>A0A1X7UXC2</accession>
<dbReference type="InParanoid" id="A0A1X7UXC2"/>
<organism evidence="1">
    <name type="scientific">Amphimedon queenslandica</name>
    <name type="common">Sponge</name>
    <dbReference type="NCBI Taxonomy" id="400682"/>
    <lineage>
        <taxon>Eukaryota</taxon>
        <taxon>Metazoa</taxon>
        <taxon>Porifera</taxon>
        <taxon>Demospongiae</taxon>
        <taxon>Heteroscleromorpha</taxon>
        <taxon>Haplosclerida</taxon>
        <taxon>Niphatidae</taxon>
        <taxon>Amphimedon</taxon>
    </lineage>
</organism>
<protein>
    <submittedName>
        <fullName evidence="1">Uncharacterized protein</fullName>
    </submittedName>
</protein>
<reference evidence="1" key="1">
    <citation type="submission" date="2017-05" db="UniProtKB">
        <authorList>
            <consortium name="EnsemblMetazoa"/>
        </authorList>
    </citation>
    <scope>IDENTIFICATION</scope>
</reference>